<evidence type="ECO:0000313" key="18">
    <source>
        <dbReference type="EMBL" id="EDY19054.1"/>
    </source>
</evidence>
<dbReference type="SUPFAM" id="SSF81296">
    <property type="entry name" value="E set domains"/>
    <property type="match status" value="1"/>
</dbReference>
<dbReference type="InterPro" id="IPR044901">
    <property type="entry name" value="Trehalose_TreZ_E-set_sf"/>
</dbReference>
<dbReference type="Proteomes" id="UP000005824">
    <property type="component" value="Unassembled WGS sequence"/>
</dbReference>
<dbReference type="RefSeq" id="WP_006980556.1">
    <property type="nucleotide sequence ID" value="NZ_ABVL01000009.1"/>
</dbReference>
<dbReference type="Gene3D" id="1.10.10.760">
    <property type="entry name" value="E-set domains of sugar-utilizing enzymes"/>
    <property type="match status" value="1"/>
</dbReference>
<dbReference type="InterPro" id="IPR012768">
    <property type="entry name" value="Trehalose_TreZ"/>
</dbReference>
<feature type="active site" description="Proton donor" evidence="15">
    <location>
        <position position="309"/>
    </location>
</feature>
<dbReference type="InterPro" id="IPR014756">
    <property type="entry name" value="Ig_E-set"/>
</dbReference>
<dbReference type="GO" id="GO:0033942">
    <property type="term" value="F:4-alpha-D-(1-&gt;4)-alpha-D-glucanotrehalose trehalohydrolase activity"/>
    <property type="evidence" value="ECO:0007669"/>
    <property type="project" value="UniProtKB-EC"/>
</dbReference>
<dbReference type="Pfam" id="PF11941">
    <property type="entry name" value="DUF3459"/>
    <property type="match status" value="1"/>
</dbReference>
<feature type="active site" description="Nucleophile" evidence="15">
    <location>
        <position position="274"/>
    </location>
</feature>
<dbReference type="InterPro" id="IPR017853">
    <property type="entry name" value="GH"/>
</dbReference>
<dbReference type="SMART" id="SM00642">
    <property type="entry name" value="Aamy"/>
    <property type="match status" value="1"/>
</dbReference>
<evidence type="ECO:0000256" key="14">
    <source>
        <dbReference type="PIRNR" id="PIRNR006337"/>
    </source>
</evidence>
<proteinExistence type="inferred from homology"/>
<evidence type="ECO:0000256" key="8">
    <source>
        <dbReference type="ARBA" id="ARBA00023277"/>
    </source>
</evidence>
<dbReference type="InterPro" id="IPR013783">
    <property type="entry name" value="Ig-like_fold"/>
</dbReference>
<dbReference type="PIRSF" id="PIRSF006337">
    <property type="entry name" value="Trehalose_TreZ"/>
    <property type="match status" value="1"/>
</dbReference>
<evidence type="ECO:0000256" key="12">
    <source>
        <dbReference type="ARBA" id="ARBA00034013"/>
    </source>
</evidence>
<dbReference type="InterPro" id="IPR006047">
    <property type="entry name" value="GH13_cat_dom"/>
</dbReference>
<comment type="caution">
    <text evidence="18">The sequence shown here is derived from an EMBL/GenBank/DDBJ whole genome shotgun (WGS) entry which is preliminary data.</text>
</comment>
<evidence type="ECO:0000256" key="1">
    <source>
        <dbReference type="ARBA" id="ARBA00004496"/>
    </source>
</evidence>
<keyword evidence="6" id="KW-0963">Cytoplasm</keyword>
<dbReference type="Pfam" id="PF00128">
    <property type="entry name" value="Alpha-amylase"/>
    <property type="match status" value="1"/>
</dbReference>
<dbReference type="Gene3D" id="2.60.40.10">
    <property type="entry name" value="Immunoglobulins"/>
    <property type="match status" value="1"/>
</dbReference>
<sequence>MQARDETISRQLPIGAEVHDDGTHFRVWAPRSATVAVELGEDCQLQQSLGTFPLEAEGNGYFSGLVSPARPGLHYKLQLQHGAFPDPSSRYQPGGPHAASRIIDPSTFEWSDGNWKGRTNDQRVLYELHVGTFTREGRWRAAAEQLATLADLGITTIEMMPVADFPGRYGWGYDGVSLFAPTRLYGEPGDLRHFINQAHTCGLEVILDVVYNHLGPDGNYLPEFSADYFSKRYQNEWGEPLNFDGENSGPVREYFLTNAAYWIAEFHFDGLRVDATQQIFDSSKEHIIAAISRAVRTAANGRTTYLVAENEPQQTRLVRSFEKGGYGMDALWNDDYHHSAIVALTGRMEAYYSDYRGTAQEFISAAKWGYLYQGQRYEWQKARRGTPSLELRPTHFVTFLENHDQVANSLWGKRLFDLGNAGRARALTALLLLGPGTPMLFQGQEFAASSPFVYFADHNPELAEKVAAGRAEFLRQFPSIASPEATAMLPDPENEETFLRCKLDFTEREKHGDVYRLHRDLLRLRKEDPLLGKAERGAYDGATLGERAFLLRFFGRSQDDRLLIVNLGPALIFSPAPEPLLAPPAEMQWELVWSSEDPAYGGNGITPLKTEEDNWRIPADAAALLVPKLIPASHESSDPSAKN</sequence>
<dbReference type="NCBIfam" id="TIGR02402">
    <property type="entry name" value="trehalose_TreZ"/>
    <property type="match status" value="1"/>
</dbReference>
<dbReference type="SUPFAM" id="SSF51445">
    <property type="entry name" value="(Trans)glycosidases"/>
    <property type="match status" value="1"/>
</dbReference>
<name>B4D2U3_9BACT</name>
<evidence type="ECO:0000313" key="19">
    <source>
        <dbReference type="Proteomes" id="UP000005824"/>
    </source>
</evidence>
<dbReference type="CDD" id="cd02853">
    <property type="entry name" value="E_set_MTHase_like_N"/>
    <property type="match status" value="1"/>
</dbReference>
<gene>
    <name evidence="18" type="ORF">CfE428DRAFT_3231</name>
</gene>
<comment type="pathway">
    <text evidence="2 14">Glycan biosynthesis; trehalose biosynthesis.</text>
</comment>
<evidence type="ECO:0000256" key="7">
    <source>
        <dbReference type="ARBA" id="ARBA00022801"/>
    </source>
</evidence>
<evidence type="ECO:0000256" key="4">
    <source>
        <dbReference type="ARBA" id="ARBA00012268"/>
    </source>
</evidence>
<dbReference type="PANTHER" id="PTHR43651">
    <property type="entry name" value="1,4-ALPHA-GLUCAN-BRANCHING ENZYME"/>
    <property type="match status" value="1"/>
</dbReference>
<dbReference type="STRING" id="497964.CfE428DRAFT_3231"/>
<dbReference type="EMBL" id="ABVL01000009">
    <property type="protein sequence ID" value="EDY19054.1"/>
    <property type="molecule type" value="Genomic_DNA"/>
</dbReference>
<evidence type="ECO:0000256" key="16">
    <source>
        <dbReference type="PIRSR" id="PIRSR006337-3"/>
    </source>
</evidence>
<keyword evidence="7 14" id="KW-0378">Hydrolase</keyword>
<dbReference type="PANTHER" id="PTHR43651:SF11">
    <property type="entry name" value="MALTO-OLIGOSYLTREHALOSE TREHALOHYDROLASE"/>
    <property type="match status" value="1"/>
</dbReference>
<evidence type="ECO:0000256" key="13">
    <source>
        <dbReference type="NCBIfam" id="TIGR02402"/>
    </source>
</evidence>
<evidence type="ECO:0000256" key="6">
    <source>
        <dbReference type="ARBA" id="ARBA00022490"/>
    </source>
</evidence>
<comment type="similarity">
    <text evidence="3 14">Belongs to the glycosyl hydrolase 13 family.</text>
</comment>
<evidence type="ECO:0000256" key="3">
    <source>
        <dbReference type="ARBA" id="ARBA00008061"/>
    </source>
</evidence>
<evidence type="ECO:0000256" key="9">
    <source>
        <dbReference type="ARBA" id="ARBA00023295"/>
    </source>
</evidence>
<dbReference type="Gene3D" id="3.20.20.80">
    <property type="entry name" value="Glycosidases"/>
    <property type="match status" value="1"/>
</dbReference>
<keyword evidence="9 14" id="KW-0326">Glycosidase</keyword>
<keyword evidence="8" id="KW-0119">Carbohydrate metabolism</keyword>
<feature type="site" description="Transition state stabilizer" evidence="16">
    <location>
        <position position="404"/>
    </location>
</feature>
<keyword evidence="19" id="KW-1185">Reference proteome</keyword>
<dbReference type="UniPathway" id="UPA00299"/>
<reference evidence="18 19" key="1">
    <citation type="journal article" date="2011" name="J. Bacteriol.">
        <title>Genome sequence of Chthoniobacter flavus Ellin428, an aerobic heterotrophic soil bacterium.</title>
        <authorList>
            <person name="Kant R."/>
            <person name="van Passel M.W."/>
            <person name="Palva A."/>
            <person name="Lucas S."/>
            <person name="Lapidus A."/>
            <person name="Glavina Del Rio T."/>
            <person name="Dalin E."/>
            <person name="Tice H."/>
            <person name="Bruce D."/>
            <person name="Goodwin L."/>
            <person name="Pitluck S."/>
            <person name="Larimer F.W."/>
            <person name="Land M.L."/>
            <person name="Hauser L."/>
            <person name="Sangwan P."/>
            <person name="de Vos W.M."/>
            <person name="Janssen P.H."/>
            <person name="Smidt H."/>
        </authorList>
    </citation>
    <scope>NUCLEOTIDE SEQUENCE [LARGE SCALE GENOMIC DNA]</scope>
    <source>
        <strain evidence="18 19">Ellin428</strain>
    </source>
</reference>
<dbReference type="GO" id="GO:0005737">
    <property type="term" value="C:cytoplasm"/>
    <property type="evidence" value="ECO:0007669"/>
    <property type="project" value="UniProtKB-SubCell"/>
</dbReference>
<evidence type="ECO:0000256" key="10">
    <source>
        <dbReference type="ARBA" id="ARBA00032057"/>
    </source>
</evidence>
<evidence type="ECO:0000259" key="17">
    <source>
        <dbReference type="SMART" id="SM00642"/>
    </source>
</evidence>
<dbReference type="EC" id="3.2.1.141" evidence="4 13"/>
<dbReference type="InterPro" id="IPR022567">
    <property type="entry name" value="DUF3459"/>
</dbReference>
<dbReference type="eggNOG" id="COG0296">
    <property type="taxonomic scope" value="Bacteria"/>
</dbReference>
<dbReference type="InParanoid" id="B4D2U3"/>
<accession>B4D2U3</accession>
<dbReference type="AlphaFoldDB" id="B4D2U3"/>
<organism evidence="18 19">
    <name type="scientific">Chthoniobacter flavus Ellin428</name>
    <dbReference type="NCBI Taxonomy" id="497964"/>
    <lineage>
        <taxon>Bacteria</taxon>
        <taxon>Pseudomonadati</taxon>
        <taxon>Verrucomicrobiota</taxon>
        <taxon>Spartobacteria</taxon>
        <taxon>Chthoniobacterales</taxon>
        <taxon>Chthoniobacteraceae</taxon>
        <taxon>Chthoniobacter</taxon>
    </lineage>
</organism>
<protein>
    <recommendedName>
        <fullName evidence="5 13">Malto-oligosyltrehalose trehalohydrolase</fullName>
        <shortName evidence="14">MTHase</shortName>
        <ecNumber evidence="4 13">3.2.1.141</ecNumber>
    </recommendedName>
    <alternativeName>
        <fullName evidence="11 14">4-alpha-D-((1-&gt;4)-alpha-D-glucano)trehalose trehalohydrolase</fullName>
    </alternativeName>
    <alternativeName>
        <fullName evidence="10 14">Maltooligosyl trehalose trehalohydrolase</fullName>
    </alternativeName>
</protein>
<comment type="catalytic activity">
    <reaction evidence="12 14">
        <text>hydrolysis of (1-&gt;4)-alpha-D-glucosidic linkage in 4-alpha-D-[(1-&gt;4)-alpha-D-glucanosyl]n trehalose to yield trehalose and (1-&gt;4)-alpha-D-glucan.</text>
        <dbReference type="EC" id="3.2.1.141"/>
    </reaction>
</comment>
<evidence type="ECO:0000256" key="11">
    <source>
        <dbReference type="ARBA" id="ARBA00033284"/>
    </source>
</evidence>
<comment type="subcellular location">
    <subcellularLocation>
        <location evidence="1 15">Cytoplasm</location>
    </subcellularLocation>
</comment>
<evidence type="ECO:0000256" key="5">
    <source>
        <dbReference type="ARBA" id="ARBA00015938"/>
    </source>
</evidence>
<dbReference type="GO" id="GO:0005992">
    <property type="term" value="P:trehalose biosynthetic process"/>
    <property type="evidence" value="ECO:0007669"/>
    <property type="project" value="UniProtKB-UniRule"/>
</dbReference>
<feature type="domain" description="Glycosyl hydrolase family 13 catalytic" evidence="17">
    <location>
        <begin position="102"/>
        <end position="470"/>
    </location>
</feature>
<evidence type="ECO:0000256" key="15">
    <source>
        <dbReference type="PIRSR" id="PIRSR006337-1"/>
    </source>
</evidence>
<evidence type="ECO:0000256" key="2">
    <source>
        <dbReference type="ARBA" id="ARBA00005199"/>
    </source>
</evidence>
<dbReference type="CDD" id="cd11325">
    <property type="entry name" value="AmyAc_GTHase"/>
    <property type="match status" value="1"/>
</dbReference>